<dbReference type="OrthoDB" id="10265871at2759"/>
<dbReference type="RefSeq" id="XP_018040089.1">
    <property type="nucleotide sequence ID" value="XM_018183850.1"/>
</dbReference>
<evidence type="ECO:0000313" key="5">
    <source>
        <dbReference type="Proteomes" id="UP000077069"/>
    </source>
</evidence>
<evidence type="ECO:0000259" key="2">
    <source>
        <dbReference type="Pfam" id="PF07287"/>
    </source>
</evidence>
<sequence>MAQSRVNGLQNGHGTANVNDHERDRGKRPVRIANCSGGQMEPGWQMRKQASWGDVDFITGDWLAENNIAQEAAAMEAGTGEGFKKNAWQALQLSMDVIAKKKIKVVIDGGGLSPENLARRCQELVDKNGYDMKVAFVSGDNLLDEVLACTAYIGARGIVKALESGADLVMCGRVADASPVIGACWWWYGWKDTEYDKLASAFLVGHLIECSGYITGSNFSGFHRFPLENFVDVGFPVAEIEADGTCIITKHDNTNGMVTIDTVKCQFLYEIQGNIYLNSDVTAILDGVTVEAVGKDRVRFSGIKGRPPPPTTKLAIFYKGGFESQNLSNAAGYATKKKYQLYETQIRARLTEQGMDPETTFDFIVFQVVGSPLPNPHRMLESTTYMRIYAQAPTPEPLAALKLLLADETMQHFSGLHWSQDLRTADPKSFYVYYPSLVEQDAIKEAAHILEPGGSNINCGMFVQRAELWDWFRSFMTLHRMKTLIGGDWKDEYRLERVEFPKIWAVHFVIYGILGRGVSSSTLLDNRGKGFTDYIRAKHVDIPEQFVKAGWTWSEEDD</sequence>
<dbReference type="AlphaFoldDB" id="A0A177CQC8"/>
<feature type="domain" description="Acyclic terpene utilisation N-terminal" evidence="2">
    <location>
        <begin position="145"/>
        <end position="449"/>
    </location>
</feature>
<feature type="region of interest" description="Disordered" evidence="1">
    <location>
        <begin position="1"/>
        <end position="28"/>
    </location>
</feature>
<dbReference type="PANTHER" id="PTHR47585">
    <property type="match status" value="1"/>
</dbReference>
<dbReference type="Pfam" id="PF23544">
    <property type="entry name" value="AtuA_ferredoxin"/>
    <property type="match status" value="1"/>
</dbReference>
<organism evidence="4 5">
    <name type="scientific">Paraphaeosphaeria sporulosa</name>
    <dbReference type="NCBI Taxonomy" id="1460663"/>
    <lineage>
        <taxon>Eukaryota</taxon>
        <taxon>Fungi</taxon>
        <taxon>Dikarya</taxon>
        <taxon>Ascomycota</taxon>
        <taxon>Pezizomycotina</taxon>
        <taxon>Dothideomycetes</taxon>
        <taxon>Pleosporomycetidae</taxon>
        <taxon>Pleosporales</taxon>
        <taxon>Massarineae</taxon>
        <taxon>Didymosphaeriaceae</taxon>
        <taxon>Paraphaeosphaeria</taxon>
    </lineage>
</organism>
<dbReference type="EMBL" id="KV441549">
    <property type="protein sequence ID" value="OAG09724.1"/>
    <property type="molecule type" value="Genomic_DNA"/>
</dbReference>
<accession>A0A177CQC8</accession>
<keyword evidence="5" id="KW-1185">Reference proteome</keyword>
<feature type="domain" description="AtuA-like ferredoxin-fold" evidence="3">
    <location>
        <begin position="470"/>
        <end position="540"/>
    </location>
</feature>
<dbReference type="InterPro" id="IPR010839">
    <property type="entry name" value="AtuA_N"/>
</dbReference>
<protein>
    <submittedName>
        <fullName evidence="4">DUF1446-domain-containing protein</fullName>
    </submittedName>
</protein>
<evidence type="ECO:0000313" key="4">
    <source>
        <dbReference type="EMBL" id="OAG09724.1"/>
    </source>
</evidence>
<dbReference type="Proteomes" id="UP000077069">
    <property type="component" value="Unassembled WGS sequence"/>
</dbReference>
<dbReference type="GeneID" id="28767336"/>
<dbReference type="InterPro" id="IPR056362">
    <property type="entry name" value="AtuA-like_ferredoxin_dom"/>
</dbReference>
<reference evidence="4 5" key="1">
    <citation type="submission" date="2016-05" db="EMBL/GenBank/DDBJ databases">
        <title>Comparative analysis of secretome profiles of manganese(II)-oxidizing ascomycete fungi.</title>
        <authorList>
            <consortium name="DOE Joint Genome Institute"/>
            <person name="Zeiner C.A."/>
            <person name="Purvine S.O."/>
            <person name="Zink E.M."/>
            <person name="Wu S."/>
            <person name="Pasa-Tolic L."/>
            <person name="Chaput D.L."/>
            <person name="Haridas S."/>
            <person name="Grigoriev I.V."/>
            <person name="Santelli C.M."/>
            <person name="Hansel C.M."/>
        </authorList>
    </citation>
    <scope>NUCLEOTIDE SEQUENCE [LARGE SCALE GENOMIC DNA]</scope>
    <source>
        <strain evidence="4 5">AP3s5-JAC2a</strain>
    </source>
</reference>
<dbReference type="Pfam" id="PF07287">
    <property type="entry name" value="AtuA"/>
    <property type="match status" value="1"/>
</dbReference>
<name>A0A177CQC8_9PLEO</name>
<evidence type="ECO:0000259" key="3">
    <source>
        <dbReference type="Pfam" id="PF23544"/>
    </source>
</evidence>
<dbReference type="PANTHER" id="PTHR47585:SF1">
    <property type="entry name" value="DUF1446 DOMAIN-CONTAINING PROTEIN"/>
    <property type="match status" value="1"/>
</dbReference>
<proteinExistence type="predicted"/>
<dbReference type="InParanoid" id="A0A177CQC8"/>
<feature type="compositionally biased region" description="Polar residues" evidence="1">
    <location>
        <begin position="1"/>
        <end position="18"/>
    </location>
</feature>
<evidence type="ECO:0000256" key="1">
    <source>
        <dbReference type="SAM" id="MobiDB-lite"/>
    </source>
</evidence>
<gene>
    <name evidence="4" type="ORF">CC84DRAFT_1235577</name>
</gene>